<dbReference type="EMBL" id="RPFJ01000008">
    <property type="protein sequence ID" value="RPD98017.1"/>
    <property type="molecule type" value="Genomic_DNA"/>
</dbReference>
<dbReference type="Proteomes" id="UP000270856">
    <property type="component" value="Unassembled WGS sequence"/>
</dbReference>
<keyword evidence="1" id="KW-0732">Signal</keyword>
<accession>A0A3N4NTK7</accession>
<evidence type="ECO:0000256" key="1">
    <source>
        <dbReference type="SAM" id="SignalP"/>
    </source>
</evidence>
<protein>
    <submittedName>
        <fullName evidence="2">DUF4252 domain-containing protein</fullName>
    </submittedName>
</protein>
<gene>
    <name evidence="2" type="ORF">EGM88_07410</name>
</gene>
<keyword evidence="3" id="KW-1185">Reference proteome</keyword>
<reference evidence="2 3" key="1">
    <citation type="submission" date="2018-11" db="EMBL/GenBank/DDBJ databases">
        <title>Aureibaculum marinum gen. nov., sp. nov., a member of the family Flavobacteriaceae isolated from the Bohai Sea.</title>
        <authorList>
            <person name="Ji X."/>
        </authorList>
    </citation>
    <scope>NUCLEOTIDE SEQUENCE [LARGE SCALE GENOMIC DNA]</scope>
    <source>
        <strain evidence="2 3">BH-SD17</strain>
    </source>
</reference>
<dbReference type="AlphaFoldDB" id="A0A3N4NTK7"/>
<dbReference type="InterPro" id="IPR025348">
    <property type="entry name" value="DUF4252"/>
</dbReference>
<feature type="chain" id="PRO_5017991299" evidence="1">
    <location>
        <begin position="20"/>
        <end position="180"/>
    </location>
</feature>
<name>A0A3N4NTK7_9FLAO</name>
<organism evidence="2 3">
    <name type="scientific">Aureibaculum marinum</name>
    <dbReference type="NCBI Taxonomy" id="2487930"/>
    <lineage>
        <taxon>Bacteria</taxon>
        <taxon>Pseudomonadati</taxon>
        <taxon>Bacteroidota</taxon>
        <taxon>Flavobacteriia</taxon>
        <taxon>Flavobacteriales</taxon>
        <taxon>Flavobacteriaceae</taxon>
        <taxon>Aureibaculum</taxon>
    </lineage>
</organism>
<evidence type="ECO:0000313" key="2">
    <source>
        <dbReference type="EMBL" id="RPD98017.1"/>
    </source>
</evidence>
<evidence type="ECO:0000313" key="3">
    <source>
        <dbReference type="Proteomes" id="UP000270856"/>
    </source>
</evidence>
<proteinExistence type="predicted"/>
<feature type="signal peptide" evidence="1">
    <location>
        <begin position="1"/>
        <end position="19"/>
    </location>
</feature>
<comment type="caution">
    <text evidence="2">The sequence shown here is derived from an EMBL/GenBank/DDBJ whole genome shotgun (WGS) entry which is preliminary data.</text>
</comment>
<dbReference type="OrthoDB" id="705638at2"/>
<sequence length="180" mass="19844">MRTLILALTLMVTPLLIFAQSTFDKFADMDDVSVVTVNKKMFELMGKVAGETEDAKEYIDLVKGLNNLRVLATENKAIAADMKSKVSGYLKSAKLSELMSVKDQEGNVKIYIREGKDADHVKELFMFVDGISADLGGSDRKAEAVIVSITGDIDLNKISELTKQMNIQGGEHLKNVKKKN</sequence>
<dbReference type="Pfam" id="PF14060">
    <property type="entry name" value="DUF4252"/>
    <property type="match status" value="1"/>
</dbReference>